<reference evidence="5" key="1">
    <citation type="journal article" date="2023" name="G3 (Bethesda)">
        <title>Whole genome assembly and annotation of the endangered Caribbean coral Acropora cervicornis.</title>
        <authorList>
            <person name="Selwyn J.D."/>
            <person name="Vollmer S.V."/>
        </authorList>
    </citation>
    <scope>NUCLEOTIDE SEQUENCE</scope>
    <source>
        <strain evidence="5">K2</strain>
    </source>
</reference>
<evidence type="ECO:0000313" key="5">
    <source>
        <dbReference type="EMBL" id="KAK2554761.1"/>
    </source>
</evidence>
<keyword evidence="6" id="KW-1185">Reference proteome</keyword>
<comment type="caution">
    <text evidence="5">The sequence shown here is derived from an EMBL/GenBank/DDBJ whole genome shotgun (WGS) entry which is preliminary data.</text>
</comment>
<evidence type="ECO:0000313" key="6">
    <source>
        <dbReference type="Proteomes" id="UP001249851"/>
    </source>
</evidence>
<feature type="signal peptide" evidence="4">
    <location>
        <begin position="1"/>
        <end position="32"/>
    </location>
</feature>
<dbReference type="PROSITE" id="PS50082">
    <property type="entry name" value="WD_REPEATS_2"/>
    <property type="match status" value="4"/>
</dbReference>
<dbReference type="Pfam" id="PF00400">
    <property type="entry name" value="WD40"/>
    <property type="match status" value="7"/>
</dbReference>
<dbReference type="PANTHER" id="PTHR45048:SF1">
    <property type="entry name" value="WD REPEAT-CONTAINING PROTEIN 88"/>
    <property type="match status" value="1"/>
</dbReference>
<proteinExistence type="predicted"/>
<feature type="repeat" description="WD" evidence="3">
    <location>
        <begin position="276"/>
        <end position="317"/>
    </location>
</feature>
<sequence length="470" mass="52556">MIMAIISHALSSGLVILVGLAISCCKGRVCDADRNTNGCSTPMGINAPYKREFTPACDKHDICYGCVCESNVPKMQFDDSSDPEEQHEATWEHQSLARVKIRVLRGHKDAVNSCSFAFNDSKIVSASHDKTLRLWDASTGAHLKVYKGHSSFVTCCHTDPNSTRIASGGWDKRLIVWDIQTGTMLWEALNEGIVTSCHFSHDGRYLVNSSDMDFAISVWDVREGSLIKKLFNHKSTITCCRFGPTQNRICTTSMDRTTKITDMLTFTEDYNVTLTLTGHINVISSCCFSKDEHLLATGSWDKNIQIWDIATGVYRTQGPITFSKGHEGSVSACSFSEDGSMLVSSSYDQTLVIWDVENCCQKFSLKGHTDWVNDCSFSSDQKWIISCSKASLLFILSEMMDKTLRMWNIESSDDIPVVLEHRKNIGLRIVQCQNCGKPFSIAQLEDEASHKYCVFCRLEQPADFSSSFDL</sequence>
<protein>
    <submittedName>
        <fullName evidence="5">WD repeat-containing protein 88</fullName>
    </submittedName>
</protein>
<feature type="repeat" description="WD" evidence="3">
    <location>
        <begin position="146"/>
        <end position="187"/>
    </location>
</feature>
<dbReference type="InterPro" id="IPR015943">
    <property type="entry name" value="WD40/YVTN_repeat-like_dom_sf"/>
</dbReference>
<dbReference type="Gene3D" id="1.20.90.10">
    <property type="entry name" value="Phospholipase A2 domain"/>
    <property type="match status" value="1"/>
</dbReference>
<dbReference type="PROSITE" id="PS50294">
    <property type="entry name" value="WD_REPEATS_REGION"/>
    <property type="match status" value="4"/>
</dbReference>
<dbReference type="PROSITE" id="PS00678">
    <property type="entry name" value="WD_REPEATS_1"/>
    <property type="match status" value="4"/>
</dbReference>
<feature type="chain" id="PRO_5042101551" evidence="4">
    <location>
        <begin position="33"/>
        <end position="470"/>
    </location>
</feature>
<feature type="repeat" description="WD" evidence="3">
    <location>
        <begin position="104"/>
        <end position="145"/>
    </location>
</feature>
<dbReference type="SUPFAM" id="SSF50998">
    <property type="entry name" value="Quinoprotein alcohol dehydrogenase-like"/>
    <property type="match status" value="1"/>
</dbReference>
<dbReference type="Gene3D" id="2.130.10.10">
    <property type="entry name" value="YVTN repeat-like/Quinoprotein amine dehydrogenase"/>
    <property type="match status" value="3"/>
</dbReference>
<keyword evidence="1 3" id="KW-0853">WD repeat</keyword>
<dbReference type="InterPro" id="IPR019775">
    <property type="entry name" value="WD40_repeat_CS"/>
</dbReference>
<dbReference type="SMART" id="SM00320">
    <property type="entry name" value="WD40"/>
    <property type="match status" value="7"/>
</dbReference>
<dbReference type="GO" id="GO:0004623">
    <property type="term" value="F:phospholipase A2 activity"/>
    <property type="evidence" value="ECO:0007669"/>
    <property type="project" value="InterPro"/>
</dbReference>
<evidence type="ECO:0000256" key="3">
    <source>
        <dbReference type="PROSITE-ProRule" id="PRU00221"/>
    </source>
</evidence>
<reference evidence="5" key="2">
    <citation type="journal article" date="2023" name="Science">
        <title>Genomic signatures of disease resistance in endangered staghorn corals.</title>
        <authorList>
            <person name="Vollmer S.V."/>
            <person name="Selwyn J.D."/>
            <person name="Despard B.A."/>
            <person name="Roesel C.L."/>
        </authorList>
    </citation>
    <scope>NUCLEOTIDE SEQUENCE</scope>
    <source>
        <strain evidence="5">K2</strain>
    </source>
</reference>
<dbReference type="InterPro" id="IPR036444">
    <property type="entry name" value="PLipase_A2_dom_sf"/>
</dbReference>
<dbReference type="GO" id="GO:0050482">
    <property type="term" value="P:arachidonate secretion"/>
    <property type="evidence" value="ECO:0007669"/>
    <property type="project" value="InterPro"/>
</dbReference>
<dbReference type="GO" id="GO:0006644">
    <property type="term" value="P:phospholipid metabolic process"/>
    <property type="evidence" value="ECO:0007669"/>
    <property type="project" value="InterPro"/>
</dbReference>
<dbReference type="InterPro" id="IPR001680">
    <property type="entry name" value="WD40_rpt"/>
</dbReference>
<dbReference type="Proteomes" id="UP001249851">
    <property type="component" value="Unassembled WGS sequence"/>
</dbReference>
<feature type="repeat" description="WD" evidence="3">
    <location>
        <begin position="323"/>
        <end position="358"/>
    </location>
</feature>
<dbReference type="AlphaFoldDB" id="A0AAD9UYN7"/>
<evidence type="ECO:0000256" key="4">
    <source>
        <dbReference type="SAM" id="SignalP"/>
    </source>
</evidence>
<name>A0AAD9UYN7_ACRCE</name>
<evidence type="ECO:0000256" key="2">
    <source>
        <dbReference type="ARBA" id="ARBA00022737"/>
    </source>
</evidence>
<evidence type="ECO:0000256" key="1">
    <source>
        <dbReference type="ARBA" id="ARBA00022574"/>
    </source>
</evidence>
<gene>
    <name evidence="5" type="ORF">P5673_023726</name>
</gene>
<dbReference type="PANTHER" id="PTHR45048">
    <property type="match status" value="1"/>
</dbReference>
<dbReference type="InterPro" id="IPR011047">
    <property type="entry name" value="Quinoprotein_ADH-like_sf"/>
</dbReference>
<keyword evidence="2" id="KW-0677">Repeat</keyword>
<organism evidence="5 6">
    <name type="scientific">Acropora cervicornis</name>
    <name type="common">Staghorn coral</name>
    <dbReference type="NCBI Taxonomy" id="6130"/>
    <lineage>
        <taxon>Eukaryota</taxon>
        <taxon>Metazoa</taxon>
        <taxon>Cnidaria</taxon>
        <taxon>Anthozoa</taxon>
        <taxon>Hexacorallia</taxon>
        <taxon>Scleractinia</taxon>
        <taxon>Astrocoeniina</taxon>
        <taxon>Acroporidae</taxon>
        <taxon>Acropora</taxon>
    </lineage>
</organism>
<dbReference type="PRINTS" id="PR00320">
    <property type="entry name" value="GPROTEINBRPT"/>
</dbReference>
<accession>A0AAD9UYN7</accession>
<dbReference type="EMBL" id="JARQWQ010000067">
    <property type="protein sequence ID" value="KAK2554761.1"/>
    <property type="molecule type" value="Genomic_DNA"/>
</dbReference>
<keyword evidence="4" id="KW-0732">Signal</keyword>
<dbReference type="CDD" id="cd00200">
    <property type="entry name" value="WD40"/>
    <property type="match status" value="1"/>
</dbReference>
<dbReference type="InterPro" id="IPR020472">
    <property type="entry name" value="WD40_PAC1"/>
</dbReference>